<evidence type="ECO:0000256" key="7">
    <source>
        <dbReference type="ARBA" id="ARBA00022801"/>
    </source>
</evidence>
<dbReference type="SUPFAM" id="SSF55486">
    <property type="entry name" value="Metalloproteases ('zincins'), catalytic domain"/>
    <property type="match status" value="1"/>
</dbReference>
<evidence type="ECO:0000256" key="6">
    <source>
        <dbReference type="ARBA" id="ARBA00022759"/>
    </source>
</evidence>
<dbReference type="STRING" id="1188229.GlitD10_2346"/>
<evidence type="ECO:0000256" key="1">
    <source>
        <dbReference type="ARBA" id="ARBA00010875"/>
    </source>
</evidence>
<protein>
    <recommendedName>
        <fullName evidence="9">Endoribonuclease YbeY</fullName>
        <ecNumber evidence="9">3.1.-.-</ecNumber>
    </recommendedName>
</protein>
<dbReference type="OrthoDB" id="9807740at2"/>
<keyword evidence="11" id="KW-1185">Reference proteome</keyword>
<name>A0A1J0AFI8_9CYAN</name>
<evidence type="ECO:0000256" key="4">
    <source>
        <dbReference type="ARBA" id="ARBA00022722"/>
    </source>
</evidence>
<keyword evidence="10" id="KW-0482">Metalloprotease</keyword>
<comment type="function">
    <text evidence="9">Single strand-specific metallo-endoribonuclease involved in late-stage 70S ribosome quality control and in maturation of the 3' terminus of the 16S rRNA.</text>
</comment>
<dbReference type="AlphaFoldDB" id="A0A1J0AFI8"/>
<keyword evidence="3 9" id="KW-0698">rRNA processing</keyword>
<keyword evidence="9" id="KW-0963">Cytoplasm</keyword>
<dbReference type="RefSeq" id="WP_071455084.1">
    <property type="nucleotide sequence ID" value="NZ_CP017675.1"/>
</dbReference>
<dbReference type="GO" id="GO:0005737">
    <property type="term" value="C:cytoplasm"/>
    <property type="evidence" value="ECO:0007669"/>
    <property type="project" value="UniProtKB-SubCell"/>
</dbReference>
<keyword evidence="6 9" id="KW-0255">Endonuclease</keyword>
<proteinExistence type="inferred from homology"/>
<keyword evidence="5 9" id="KW-0479">Metal-binding</keyword>
<feature type="binding site" evidence="9">
    <location>
        <position position="126"/>
    </location>
    <ligand>
        <name>Zn(2+)</name>
        <dbReference type="ChEBI" id="CHEBI:29105"/>
        <note>catalytic</note>
    </ligand>
</feature>
<evidence type="ECO:0000313" key="11">
    <source>
        <dbReference type="Proteomes" id="UP000180235"/>
    </source>
</evidence>
<dbReference type="EC" id="3.1.-.-" evidence="9"/>
<evidence type="ECO:0000256" key="9">
    <source>
        <dbReference type="HAMAP-Rule" id="MF_00009"/>
    </source>
</evidence>
<dbReference type="KEGG" id="glt:GlitD10_2346"/>
<keyword evidence="7 9" id="KW-0378">Hydrolase</keyword>
<dbReference type="PROSITE" id="PS01306">
    <property type="entry name" value="UPF0054"/>
    <property type="match status" value="1"/>
</dbReference>
<dbReference type="InterPro" id="IPR020549">
    <property type="entry name" value="YbeY_CS"/>
</dbReference>
<keyword evidence="10" id="KW-0645">Protease</keyword>
<dbReference type="GO" id="GO:0006508">
    <property type="term" value="P:proteolysis"/>
    <property type="evidence" value="ECO:0007669"/>
    <property type="project" value="UniProtKB-KW"/>
</dbReference>
<dbReference type="PANTHER" id="PTHR46986">
    <property type="entry name" value="ENDORIBONUCLEASE YBEY, CHLOROPLASTIC"/>
    <property type="match status" value="1"/>
</dbReference>
<dbReference type="InterPro" id="IPR023091">
    <property type="entry name" value="MetalPrtase_cat_dom_sf_prd"/>
</dbReference>
<feature type="binding site" evidence="9">
    <location>
        <position position="116"/>
    </location>
    <ligand>
        <name>Zn(2+)</name>
        <dbReference type="ChEBI" id="CHEBI:29105"/>
        <note>catalytic</note>
    </ligand>
</feature>
<comment type="similarity">
    <text evidence="1 9">Belongs to the endoribonuclease YbeY family.</text>
</comment>
<evidence type="ECO:0000313" key="10">
    <source>
        <dbReference type="EMBL" id="APB34680.1"/>
    </source>
</evidence>
<organism evidence="10 11">
    <name type="scientific">Gloeomargarita lithophora Alchichica-D10</name>
    <dbReference type="NCBI Taxonomy" id="1188229"/>
    <lineage>
        <taxon>Bacteria</taxon>
        <taxon>Bacillati</taxon>
        <taxon>Cyanobacteriota</taxon>
        <taxon>Cyanophyceae</taxon>
        <taxon>Gloeomargaritales</taxon>
        <taxon>Gloeomargaritaceae</taxon>
        <taxon>Gloeomargarita</taxon>
    </lineage>
</organism>
<accession>A0A1J0AFI8</accession>
<dbReference type="Pfam" id="PF02130">
    <property type="entry name" value="YbeY"/>
    <property type="match status" value="1"/>
</dbReference>
<dbReference type="Proteomes" id="UP000180235">
    <property type="component" value="Chromosome"/>
</dbReference>
<feature type="binding site" evidence="9">
    <location>
        <position position="120"/>
    </location>
    <ligand>
        <name>Zn(2+)</name>
        <dbReference type="ChEBI" id="CHEBI:29105"/>
        <note>catalytic</note>
    </ligand>
</feature>
<keyword evidence="2 9" id="KW-0690">Ribosome biogenesis</keyword>
<keyword evidence="8 9" id="KW-0862">Zinc</keyword>
<evidence type="ECO:0000256" key="3">
    <source>
        <dbReference type="ARBA" id="ARBA00022552"/>
    </source>
</evidence>
<evidence type="ECO:0000256" key="8">
    <source>
        <dbReference type="ARBA" id="ARBA00022833"/>
    </source>
</evidence>
<dbReference type="GO" id="GO:0006364">
    <property type="term" value="P:rRNA processing"/>
    <property type="evidence" value="ECO:0007669"/>
    <property type="project" value="UniProtKB-UniRule"/>
</dbReference>
<dbReference type="EMBL" id="CP017675">
    <property type="protein sequence ID" value="APB34680.1"/>
    <property type="molecule type" value="Genomic_DNA"/>
</dbReference>
<dbReference type="HAMAP" id="MF_00009">
    <property type="entry name" value="Endoribonucl_YbeY"/>
    <property type="match status" value="1"/>
</dbReference>
<evidence type="ECO:0000256" key="2">
    <source>
        <dbReference type="ARBA" id="ARBA00022517"/>
    </source>
</evidence>
<dbReference type="Gene3D" id="3.40.390.30">
    <property type="entry name" value="Metalloproteases ('zincins'), catalytic domain"/>
    <property type="match status" value="1"/>
</dbReference>
<comment type="cofactor">
    <cofactor evidence="9">
        <name>Zn(2+)</name>
        <dbReference type="ChEBI" id="CHEBI:29105"/>
    </cofactor>
    <text evidence="9">Binds 1 zinc ion.</text>
</comment>
<sequence>MLELDCTGDLVDHALVNLPWQDWLTYWLTDLKPPLAPSYELGLRLTDDGEIQALNRDYRGQDVPTDVLAFSALEVGVPWVADAPLFLGDIVISVPTAQRQAAPGALTNELAWLAAHGLLHLLGWDHPDAPRLTQMLAKQEALLKQIGLGAPESYCE</sequence>
<dbReference type="GO" id="GO:0004222">
    <property type="term" value="F:metalloendopeptidase activity"/>
    <property type="evidence" value="ECO:0007669"/>
    <property type="project" value="InterPro"/>
</dbReference>
<gene>
    <name evidence="10" type="primary">yqfG</name>
    <name evidence="9" type="synonym">ybeY</name>
    <name evidence="10" type="ORF">GlitD10_2346</name>
</gene>
<dbReference type="PANTHER" id="PTHR46986:SF1">
    <property type="entry name" value="ENDORIBONUCLEASE YBEY, CHLOROPLASTIC"/>
    <property type="match status" value="1"/>
</dbReference>
<evidence type="ECO:0000256" key="5">
    <source>
        <dbReference type="ARBA" id="ARBA00022723"/>
    </source>
</evidence>
<reference evidence="10 11" key="1">
    <citation type="submission" date="2016-10" db="EMBL/GenBank/DDBJ databases">
        <title>Description of Gloeomargarita lithophora gen. nov., sp. nov., a thylakoid-bearing basal-branching cyanobacterium with intracellular carbonates, and proposal for Gloeomargaritales ord. nov.</title>
        <authorList>
            <person name="Moreira D."/>
            <person name="Tavera R."/>
            <person name="Benzerara K."/>
            <person name="Skouri-Panet F."/>
            <person name="Couradeau E."/>
            <person name="Gerard E."/>
            <person name="Loussert C."/>
            <person name="Novelo E."/>
            <person name="Zivanovic Y."/>
            <person name="Lopez-Garcia P."/>
        </authorList>
    </citation>
    <scope>NUCLEOTIDE SEQUENCE [LARGE SCALE GENOMIC DNA]</scope>
    <source>
        <strain evidence="10 11">D10</strain>
    </source>
</reference>
<keyword evidence="4 9" id="KW-0540">Nuclease</keyword>
<dbReference type="InterPro" id="IPR002036">
    <property type="entry name" value="YbeY"/>
</dbReference>
<dbReference type="NCBIfam" id="TIGR00043">
    <property type="entry name" value="rRNA maturation RNase YbeY"/>
    <property type="match status" value="1"/>
</dbReference>
<dbReference type="GO" id="GO:0008270">
    <property type="term" value="F:zinc ion binding"/>
    <property type="evidence" value="ECO:0007669"/>
    <property type="project" value="UniProtKB-UniRule"/>
</dbReference>
<dbReference type="GO" id="GO:0004521">
    <property type="term" value="F:RNA endonuclease activity"/>
    <property type="evidence" value="ECO:0007669"/>
    <property type="project" value="UniProtKB-UniRule"/>
</dbReference>
<comment type="subcellular location">
    <subcellularLocation>
        <location evidence="9">Cytoplasm</location>
    </subcellularLocation>
</comment>